<dbReference type="PANTHER" id="PTHR22605:SF16">
    <property type="entry name" value="E3 UBIQUITIN-PROTEIN LIGASE RNF213"/>
    <property type="match status" value="1"/>
</dbReference>
<sequence length="562" mass="64911">MCSTKDNSPLPLSDEVLLCTPSTTLDMLEIFWRRSLFGDSHCGKIYCLVNADLLDYEVSDKGEKLLEKHMKTAQNREIQFKLVVVCSRENEYKSRMVAALDKYRRPQMSFGGEKHVKTYLAKRFIVDKSISGVETASSVDFNGSSVRVVKSWRAGVGKSLFKRNMVTALKEKQQNRGVDEEKPVVVSIPLYDRTIVVDEVLEVLLEHTNIPHVKEPRIFHFDISHEVQEGVDAFLFQLLVLGCLSHTSGNVWQRSDMDYYIIESMPLLARESDTQVGKLKCMHHCLDILPDVLCRSPKESLDIFAENLPVDFSDTDLIFDETEYASEIFQRPYQYLSRLDGNEALTGIDPDQPEGDRQNCLQTLLRHCGVTDPSWSELYHFVSFLNRQLQDFETSSFCILELKDLPGFPSFVLKFLIQMSRDFATRSLQMSEESPNDMLKRQLLDDEEDEEDIEEMYEMRRKWESRHVYFCPHPYLFFNPDHHTMTFLGFNIQKATGNLVDDQTGESLEDQIMEPTLHDNQQTLYHGLNSQPGISLSENFDNLERCDIPVIIMEKQDVEKPD</sequence>
<keyword evidence="2" id="KW-1185">Reference proteome</keyword>
<dbReference type="EMBL" id="CAJPWZ010002366">
    <property type="protein sequence ID" value="CAG2236708.1"/>
    <property type="molecule type" value="Genomic_DNA"/>
</dbReference>
<dbReference type="GO" id="GO:0061630">
    <property type="term" value="F:ubiquitin protein ligase activity"/>
    <property type="evidence" value="ECO:0007669"/>
    <property type="project" value="UniProtKB-EC"/>
</dbReference>
<dbReference type="EC" id="2.3.2.27" evidence="1"/>
<reference evidence="1" key="1">
    <citation type="submission" date="2021-03" db="EMBL/GenBank/DDBJ databases">
        <authorList>
            <person name="Bekaert M."/>
        </authorList>
    </citation>
    <scope>NUCLEOTIDE SEQUENCE</scope>
</reference>
<protein>
    <submittedName>
        <fullName evidence="1">RNF213</fullName>
        <ecNumber evidence="1">2.3.2.27</ecNumber>
    </submittedName>
</protein>
<keyword evidence="1" id="KW-0012">Acyltransferase</keyword>
<comment type="caution">
    <text evidence="1">The sequence shown here is derived from an EMBL/GenBank/DDBJ whole genome shotgun (WGS) entry which is preliminary data.</text>
</comment>
<dbReference type="InterPro" id="IPR031248">
    <property type="entry name" value="RNF213"/>
</dbReference>
<evidence type="ECO:0000313" key="1">
    <source>
        <dbReference type="EMBL" id="CAG2236708.1"/>
    </source>
</evidence>
<name>A0A8S3TZB4_MYTED</name>
<dbReference type="Proteomes" id="UP000683360">
    <property type="component" value="Unassembled WGS sequence"/>
</dbReference>
<keyword evidence="1" id="KW-0808">Transferase</keyword>
<proteinExistence type="predicted"/>
<dbReference type="AlphaFoldDB" id="A0A8S3TZB4"/>
<accession>A0A8S3TZB4</accession>
<gene>
    <name evidence="1" type="ORF">MEDL_49213</name>
</gene>
<evidence type="ECO:0000313" key="2">
    <source>
        <dbReference type="Proteomes" id="UP000683360"/>
    </source>
</evidence>
<dbReference type="OrthoDB" id="6158098at2759"/>
<dbReference type="GO" id="GO:0016887">
    <property type="term" value="F:ATP hydrolysis activity"/>
    <property type="evidence" value="ECO:0007669"/>
    <property type="project" value="InterPro"/>
</dbReference>
<organism evidence="1 2">
    <name type="scientific">Mytilus edulis</name>
    <name type="common">Blue mussel</name>
    <dbReference type="NCBI Taxonomy" id="6550"/>
    <lineage>
        <taxon>Eukaryota</taxon>
        <taxon>Metazoa</taxon>
        <taxon>Spiralia</taxon>
        <taxon>Lophotrochozoa</taxon>
        <taxon>Mollusca</taxon>
        <taxon>Bivalvia</taxon>
        <taxon>Autobranchia</taxon>
        <taxon>Pteriomorphia</taxon>
        <taxon>Mytilida</taxon>
        <taxon>Mytiloidea</taxon>
        <taxon>Mytilidae</taxon>
        <taxon>Mytilinae</taxon>
        <taxon>Mytilus</taxon>
    </lineage>
</organism>
<dbReference type="PANTHER" id="PTHR22605">
    <property type="entry name" value="RZ-TYPE DOMAIN-CONTAINING PROTEIN"/>
    <property type="match status" value="1"/>
</dbReference>